<dbReference type="InterPro" id="IPR010308">
    <property type="entry name" value="TRP_C"/>
</dbReference>
<keyword evidence="4 9" id="KW-0732">Signal</keyword>
<feature type="transmembrane region" description="Helical" evidence="8">
    <location>
        <begin position="233"/>
        <end position="255"/>
    </location>
</feature>
<dbReference type="Proteomes" id="UP001295740">
    <property type="component" value="Unassembled WGS sequence"/>
</dbReference>
<name>A0AAI8VEN5_9PEZI</name>
<feature type="transmembrane region" description="Helical" evidence="8">
    <location>
        <begin position="608"/>
        <end position="627"/>
    </location>
</feature>
<evidence type="ECO:0000256" key="5">
    <source>
        <dbReference type="ARBA" id="ARBA00022989"/>
    </source>
</evidence>
<dbReference type="Pfam" id="PF14558">
    <property type="entry name" value="TRP_N"/>
    <property type="match status" value="1"/>
</dbReference>
<feature type="transmembrane region" description="Helical" evidence="8">
    <location>
        <begin position="639"/>
        <end position="657"/>
    </location>
</feature>
<keyword evidence="3 8" id="KW-0812">Transmembrane</keyword>
<dbReference type="SMART" id="SM01320">
    <property type="entry name" value="TRP_N"/>
    <property type="match status" value="1"/>
</dbReference>
<dbReference type="GO" id="GO:0009272">
    <property type="term" value="P:fungal-type cell wall biogenesis"/>
    <property type="evidence" value="ECO:0007669"/>
    <property type="project" value="TreeGrafter"/>
</dbReference>
<dbReference type="GO" id="GO:0016020">
    <property type="term" value="C:membrane"/>
    <property type="evidence" value="ECO:0007669"/>
    <property type="project" value="UniProtKB-SubCell"/>
</dbReference>
<feature type="transmembrane region" description="Helical" evidence="8">
    <location>
        <begin position="583"/>
        <end position="602"/>
    </location>
</feature>
<dbReference type="PANTHER" id="PTHR31145:SF7">
    <property type="entry name" value="TRP-LIKE ION CHANNEL"/>
    <property type="match status" value="1"/>
</dbReference>
<evidence type="ECO:0000256" key="8">
    <source>
        <dbReference type="SAM" id="Phobius"/>
    </source>
</evidence>
<dbReference type="InterPro" id="IPR040241">
    <property type="entry name" value="TRP_Flc/Pkd2-like"/>
</dbReference>
<organism evidence="11 12">
    <name type="scientific">Anthostomella pinea</name>
    <dbReference type="NCBI Taxonomy" id="933095"/>
    <lineage>
        <taxon>Eukaryota</taxon>
        <taxon>Fungi</taxon>
        <taxon>Dikarya</taxon>
        <taxon>Ascomycota</taxon>
        <taxon>Pezizomycotina</taxon>
        <taxon>Sordariomycetes</taxon>
        <taxon>Xylariomycetidae</taxon>
        <taxon>Xylariales</taxon>
        <taxon>Xylariaceae</taxon>
        <taxon>Anthostomella</taxon>
    </lineage>
</organism>
<keyword evidence="12" id="KW-1185">Reference proteome</keyword>
<keyword evidence="6 8" id="KW-0472">Membrane</keyword>
<evidence type="ECO:0000256" key="2">
    <source>
        <dbReference type="ARBA" id="ARBA00010642"/>
    </source>
</evidence>
<dbReference type="AlphaFoldDB" id="A0AAI8VEN5"/>
<feature type="domain" description="ML-like" evidence="10">
    <location>
        <begin position="50"/>
        <end position="192"/>
    </location>
</feature>
<feature type="transmembrane region" description="Helical" evidence="8">
    <location>
        <begin position="200"/>
        <end position="221"/>
    </location>
</feature>
<dbReference type="PANTHER" id="PTHR31145">
    <property type="entry name" value="INTEGRAL MEMBRANE PROTEIN (AFU_ORTHOLOGUE AFUA_7G01610)"/>
    <property type="match status" value="1"/>
</dbReference>
<keyword evidence="5 8" id="KW-1133">Transmembrane helix</keyword>
<proteinExistence type="inferred from homology"/>
<comment type="subcellular location">
    <subcellularLocation>
        <location evidence="1">Membrane</location>
        <topology evidence="1">Multi-pass membrane protein</topology>
    </subcellularLocation>
</comment>
<feature type="region of interest" description="Disordered" evidence="7">
    <location>
        <begin position="750"/>
        <end position="779"/>
    </location>
</feature>
<feature type="signal peptide" evidence="9">
    <location>
        <begin position="1"/>
        <end position="26"/>
    </location>
</feature>
<gene>
    <name evidence="11" type="ORF">KHLLAP_LOCUS4045</name>
</gene>
<feature type="compositionally biased region" description="Basic and acidic residues" evidence="7">
    <location>
        <begin position="879"/>
        <end position="893"/>
    </location>
</feature>
<feature type="region of interest" description="Disordered" evidence="7">
    <location>
        <begin position="857"/>
        <end position="923"/>
    </location>
</feature>
<dbReference type="InterPro" id="IPR032800">
    <property type="entry name" value="TRP_N"/>
</dbReference>
<evidence type="ECO:0000256" key="9">
    <source>
        <dbReference type="SAM" id="SignalP"/>
    </source>
</evidence>
<accession>A0AAI8VEN5</accession>
<evidence type="ECO:0000313" key="12">
    <source>
        <dbReference type="Proteomes" id="UP001295740"/>
    </source>
</evidence>
<evidence type="ECO:0000256" key="4">
    <source>
        <dbReference type="ARBA" id="ARBA00022729"/>
    </source>
</evidence>
<dbReference type="EMBL" id="CAUWAG010000006">
    <property type="protein sequence ID" value="CAJ2503577.1"/>
    <property type="molecule type" value="Genomic_DNA"/>
</dbReference>
<feature type="transmembrane region" description="Helical" evidence="8">
    <location>
        <begin position="388"/>
        <end position="414"/>
    </location>
</feature>
<protein>
    <submittedName>
        <fullName evidence="11">Uu.00g109710.m01.CDS01</fullName>
    </submittedName>
</protein>
<comment type="caution">
    <text evidence="11">The sequence shown here is derived from an EMBL/GenBank/DDBJ whole genome shotgun (WGS) entry which is preliminary data.</text>
</comment>
<evidence type="ECO:0000313" key="11">
    <source>
        <dbReference type="EMBL" id="CAJ2503577.1"/>
    </source>
</evidence>
<evidence type="ECO:0000259" key="10">
    <source>
        <dbReference type="SMART" id="SM01320"/>
    </source>
</evidence>
<feature type="compositionally biased region" description="Low complexity" evidence="7">
    <location>
        <begin position="758"/>
        <end position="779"/>
    </location>
</feature>
<sequence length="923" mass="102298">MLFLRLHNTMLLSTIGPLMIIPTICARQPEYMDGLGLDGVTRKLALDRTPALFTGDFGDCLGGESLLNVTRFDAAFYYDNSTILFHLDGSTNIRREDLMLFLSFEAYGEGRYNKTIDPCSDNISSMCPLNASRPIEAFTSFQVNLEDVSGIPQIAYEIPDLEGNARIQIFANSTQAEIGCFQAVLKNGHTFSQVWSISPVLGVFTIVAVIASFATAAYGVSIPHMRTHYAHSLSVLVIFETFQSIFYSGALSLNWPSVLPAWWSNFAWSAGLIPVSHLVHSIDSLVGVGGNASQVGAAGSTILNNEGGLRQLIYGRSLAMDFVNVSKRLTAPVDTTANLLSKSQVYNPNNPYGYNWDGDPVKPGMPLPGNWTGFAGELSKLNIPAPNAFMVGLIWLLVAIGLVVFLMIALKSALEGLVRFHWIKKDRLDFFRSHWTGYLALAVLRTLFIAFFSITTLAMYQFSIRGSTGPIVVSAFVFVFFILIMGGMVLYALHSRLRSSSFASDPDRILLRQGKMMGCIPYVVPVRVSQLREQELNEKPAGSLPFIRWHFVDSDTTRRSIHQDELYVKRFGWLSARYRLSRWWFFALWLAYQFIRAGFLGGASGSPLAQVFGLFIVDILALLVIAALNPFEGQRNTALAVWLLGISKVATTGLPWWDIFVDVPLPEPRNFSSRRLEDVRIRYYEHIEHSASDIGLAHQTTLEIISPGSTEGFTELPKAPHFSVSSVRRTPKIEDEDEDYIAEMNPAHVSGITALSPGPTRRLSRTGSTSSRHSVSSLPRAARMHRVSWSSRDFCQLELDRPSPALKRRLSSPGYAHTNPASMTSVVTGQLSVSSSQTSAAALLGSRPMTAADKISEEHHEHLEGNEADPWQAANVESNVDKDKMLINGKEDPVENETDTQGSTEMQLSRGKENWRPTRNTWS</sequence>
<evidence type="ECO:0000256" key="7">
    <source>
        <dbReference type="SAM" id="MobiDB-lite"/>
    </source>
</evidence>
<feature type="transmembrane region" description="Helical" evidence="8">
    <location>
        <begin position="435"/>
        <end position="459"/>
    </location>
</feature>
<dbReference type="Pfam" id="PF06011">
    <property type="entry name" value="TRP"/>
    <property type="match status" value="1"/>
</dbReference>
<feature type="chain" id="PRO_5042497685" evidence="9">
    <location>
        <begin position="27"/>
        <end position="923"/>
    </location>
</feature>
<dbReference type="GO" id="GO:0055085">
    <property type="term" value="P:transmembrane transport"/>
    <property type="evidence" value="ECO:0007669"/>
    <property type="project" value="TreeGrafter"/>
</dbReference>
<reference evidence="11" key="1">
    <citation type="submission" date="2023-10" db="EMBL/GenBank/DDBJ databases">
        <authorList>
            <person name="Hackl T."/>
        </authorList>
    </citation>
    <scope>NUCLEOTIDE SEQUENCE</scope>
</reference>
<evidence type="ECO:0000256" key="3">
    <source>
        <dbReference type="ARBA" id="ARBA00022692"/>
    </source>
</evidence>
<evidence type="ECO:0000256" key="6">
    <source>
        <dbReference type="ARBA" id="ARBA00023136"/>
    </source>
</evidence>
<comment type="similarity">
    <text evidence="2">Belongs to the transient receptor potential (TRP) ion channel family.</text>
</comment>
<feature type="transmembrane region" description="Helical" evidence="8">
    <location>
        <begin position="471"/>
        <end position="493"/>
    </location>
</feature>
<evidence type="ECO:0000256" key="1">
    <source>
        <dbReference type="ARBA" id="ARBA00004141"/>
    </source>
</evidence>